<protein>
    <submittedName>
        <fullName evidence="1">Uncharacterized protein</fullName>
    </submittedName>
</protein>
<reference evidence="1 2" key="1">
    <citation type="journal article" date="2020" name="Cell">
        <title>Large-Scale Comparative Analyses of Tick Genomes Elucidate Their Genetic Diversity and Vector Capacities.</title>
        <authorList>
            <consortium name="Tick Genome and Microbiome Consortium (TIGMIC)"/>
            <person name="Jia N."/>
            <person name="Wang J."/>
            <person name="Shi W."/>
            <person name="Du L."/>
            <person name="Sun Y."/>
            <person name="Zhan W."/>
            <person name="Jiang J.F."/>
            <person name="Wang Q."/>
            <person name="Zhang B."/>
            <person name="Ji P."/>
            <person name="Bell-Sakyi L."/>
            <person name="Cui X.M."/>
            <person name="Yuan T.T."/>
            <person name="Jiang B.G."/>
            <person name="Yang W.F."/>
            <person name="Lam T.T."/>
            <person name="Chang Q.C."/>
            <person name="Ding S.J."/>
            <person name="Wang X.J."/>
            <person name="Zhu J.G."/>
            <person name="Ruan X.D."/>
            <person name="Zhao L."/>
            <person name="Wei J.T."/>
            <person name="Ye R.Z."/>
            <person name="Que T.C."/>
            <person name="Du C.H."/>
            <person name="Zhou Y.H."/>
            <person name="Cheng J.X."/>
            <person name="Dai P.F."/>
            <person name="Guo W.B."/>
            <person name="Han X.H."/>
            <person name="Huang E.J."/>
            <person name="Li L.F."/>
            <person name="Wei W."/>
            <person name="Gao Y.C."/>
            <person name="Liu J.Z."/>
            <person name="Shao H.Z."/>
            <person name="Wang X."/>
            <person name="Wang C.C."/>
            <person name="Yang T.C."/>
            <person name="Huo Q.B."/>
            <person name="Li W."/>
            <person name="Chen H.Y."/>
            <person name="Chen S.E."/>
            <person name="Zhou L.G."/>
            <person name="Ni X.B."/>
            <person name="Tian J.H."/>
            <person name="Sheng Y."/>
            <person name="Liu T."/>
            <person name="Pan Y.S."/>
            <person name="Xia L.Y."/>
            <person name="Li J."/>
            <person name="Zhao F."/>
            <person name="Cao W.C."/>
        </authorList>
    </citation>
    <scope>NUCLEOTIDE SEQUENCE [LARGE SCALE GENOMIC DNA]</scope>
    <source>
        <strain evidence="1">Iper-2018</strain>
    </source>
</reference>
<dbReference type="Proteomes" id="UP000805193">
    <property type="component" value="Unassembled WGS sequence"/>
</dbReference>
<comment type="caution">
    <text evidence="1">The sequence shown here is derived from an EMBL/GenBank/DDBJ whole genome shotgun (WGS) entry which is preliminary data.</text>
</comment>
<proteinExistence type="predicted"/>
<dbReference type="EMBL" id="JABSTQ010011333">
    <property type="protein sequence ID" value="KAG0412627.1"/>
    <property type="molecule type" value="Genomic_DNA"/>
</dbReference>
<evidence type="ECO:0000313" key="2">
    <source>
        <dbReference type="Proteomes" id="UP000805193"/>
    </source>
</evidence>
<gene>
    <name evidence="1" type="ORF">HPB47_010219</name>
</gene>
<evidence type="ECO:0000313" key="1">
    <source>
        <dbReference type="EMBL" id="KAG0412627.1"/>
    </source>
</evidence>
<keyword evidence="2" id="KW-1185">Reference proteome</keyword>
<sequence length="370" mass="42741">MSRDENIPFAFDADHWVRHPPDPTHLTQDRLWSYLKKDSSLRQAHRGWSFKEEGYTVHRHDCGARPAANVVEMFEKSDQRKNVSRDQTPVIIDERTGFEVDALDQCLTEHLMEVFAPQETAPRQTITTENSTECTLASSDEKIGLVSMDLLANMCCHLDTRIGSRLGDWKTTRAQGLSHPFHTQNRLYQLEKKFGFFTEPVEATTEKEWESVMRKRVREPENVQWLEAARTKSTLTWYAELKQQITAETRLYDNSLGSRLLFEARAGALRTLVYKQRFDNNVQSTVCRVCEGESETSEHIILRCGGIRPSATSPTEEANRQHEGVPPLATALGFSTTSERADTTEAFWKTIEQTKRRLEDWWRHTQHRGR</sequence>
<accession>A0AC60NZN4</accession>
<name>A0AC60NZN4_IXOPE</name>
<organism evidence="1 2">
    <name type="scientific">Ixodes persulcatus</name>
    <name type="common">Taiga tick</name>
    <dbReference type="NCBI Taxonomy" id="34615"/>
    <lineage>
        <taxon>Eukaryota</taxon>
        <taxon>Metazoa</taxon>
        <taxon>Ecdysozoa</taxon>
        <taxon>Arthropoda</taxon>
        <taxon>Chelicerata</taxon>
        <taxon>Arachnida</taxon>
        <taxon>Acari</taxon>
        <taxon>Parasitiformes</taxon>
        <taxon>Ixodida</taxon>
        <taxon>Ixodoidea</taxon>
        <taxon>Ixodidae</taxon>
        <taxon>Ixodinae</taxon>
        <taxon>Ixodes</taxon>
    </lineage>
</organism>